<dbReference type="PANTHER" id="PTHR10434:SF9">
    <property type="entry name" value="PHOSPHOLIPID_GLYCEROL ACYLTRANSFERASE DOMAIN-CONTAINING PROTEIN"/>
    <property type="match status" value="1"/>
</dbReference>
<reference evidence="5" key="1">
    <citation type="submission" date="2023-09" db="EMBL/GenBank/DDBJ databases">
        <title>Undibacterium sp. 20NA77.5 isolated from freshwater.</title>
        <authorList>
            <person name="Le V."/>
            <person name="Ko S.-R."/>
            <person name="Ahn C.-Y."/>
            <person name="Oh H.-M."/>
        </authorList>
    </citation>
    <scope>NUCLEOTIDE SEQUENCE</scope>
    <source>
        <strain evidence="5">20NA77.5</strain>
    </source>
</reference>
<comment type="pathway">
    <text evidence="1">Lipid metabolism.</text>
</comment>
<dbReference type="EMBL" id="CP133720">
    <property type="protein sequence ID" value="WMW81963.1"/>
    <property type="molecule type" value="Genomic_DNA"/>
</dbReference>
<evidence type="ECO:0000256" key="3">
    <source>
        <dbReference type="ARBA" id="ARBA00023315"/>
    </source>
</evidence>
<accession>A0ABY9RL63</accession>
<organism evidence="5 6">
    <name type="scientific">Undibacterium cyanobacteriorum</name>
    <dbReference type="NCBI Taxonomy" id="3073561"/>
    <lineage>
        <taxon>Bacteria</taxon>
        <taxon>Pseudomonadati</taxon>
        <taxon>Pseudomonadota</taxon>
        <taxon>Betaproteobacteria</taxon>
        <taxon>Burkholderiales</taxon>
        <taxon>Oxalobacteraceae</taxon>
        <taxon>Undibacterium</taxon>
    </lineage>
</organism>
<evidence type="ECO:0000256" key="1">
    <source>
        <dbReference type="ARBA" id="ARBA00005189"/>
    </source>
</evidence>
<gene>
    <name evidence="5" type="ORF">RF679_06670</name>
</gene>
<evidence type="ECO:0000256" key="2">
    <source>
        <dbReference type="ARBA" id="ARBA00022679"/>
    </source>
</evidence>
<keyword evidence="2" id="KW-0808">Transferase</keyword>
<dbReference type="SMART" id="SM00563">
    <property type="entry name" value="PlsC"/>
    <property type="match status" value="1"/>
</dbReference>
<evidence type="ECO:0000259" key="4">
    <source>
        <dbReference type="SMART" id="SM00563"/>
    </source>
</evidence>
<sequence>MHFTIFKTPIISTLVRWLSILGLKLVGWRVDRTAQVPAKCVLIGAPHTSNWDFPIALMICFALRIDVYWMGKNSLFPPVLGIIMRWLGGIPVDRSQAGNLVQGTIDAFARSERLLVIVPPEGTRGKVTRWKTGFYYIAQGAGVPLGLGYVDFKEKIGGVGRIFYPSGDIEKDMLEIRSFYAGFTGKNPQQFDSETIKIEKK</sequence>
<dbReference type="Proteomes" id="UP001181355">
    <property type="component" value="Chromosome"/>
</dbReference>
<dbReference type="GO" id="GO:0016746">
    <property type="term" value="F:acyltransferase activity"/>
    <property type="evidence" value="ECO:0007669"/>
    <property type="project" value="UniProtKB-KW"/>
</dbReference>
<feature type="domain" description="Phospholipid/glycerol acyltransferase" evidence="4">
    <location>
        <begin position="41"/>
        <end position="150"/>
    </location>
</feature>
<keyword evidence="6" id="KW-1185">Reference proteome</keyword>
<dbReference type="SUPFAM" id="SSF69593">
    <property type="entry name" value="Glycerol-3-phosphate (1)-acyltransferase"/>
    <property type="match status" value="1"/>
</dbReference>
<dbReference type="PANTHER" id="PTHR10434">
    <property type="entry name" value="1-ACYL-SN-GLYCEROL-3-PHOSPHATE ACYLTRANSFERASE"/>
    <property type="match status" value="1"/>
</dbReference>
<dbReference type="InterPro" id="IPR002123">
    <property type="entry name" value="Plipid/glycerol_acylTrfase"/>
</dbReference>
<proteinExistence type="predicted"/>
<dbReference type="RefSeq" id="WP_309483440.1">
    <property type="nucleotide sequence ID" value="NZ_CP133720.1"/>
</dbReference>
<dbReference type="Pfam" id="PF01553">
    <property type="entry name" value="Acyltransferase"/>
    <property type="match status" value="1"/>
</dbReference>
<dbReference type="CDD" id="cd07988">
    <property type="entry name" value="LPLAT_ABO13168-like"/>
    <property type="match status" value="1"/>
</dbReference>
<protein>
    <submittedName>
        <fullName evidence="5">Lysophospholipid acyltransferase family protein</fullName>
    </submittedName>
</protein>
<keyword evidence="3 5" id="KW-0012">Acyltransferase</keyword>
<evidence type="ECO:0000313" key="5">
    <source>
        <dbReference type="EMBL" id="WMW81963.1"/>
    </source>
</evidence>
<evidence type="ECO:0000313" key="6">
    <source>
        <dbReference type="Proteomes" id="UP001181355"/>
    </source>
</evidence>
<name>A0ABY9RL63_9BURK</name>